<dbReference type="SUPFAM" id="SSF53254">
    <property type="entry name" value="Phosphoglycerate mutase-like"/>
    <property type="match status" value="1"/>
</dbReference>
<name>A0A8J3KFF5_9ACTN</name>
<proteinExistence type="predicted"/>
<dbReference type="InterPro" id="IPR013078">
    <property type="entry name" value="His_Pase_superF_clade-1"/>
</dbReference>
<protein>
    <submittedName>
        <fullName evidence="1">Phosphoglycerate mutase</fullName>
    </submittedName>
</protein>
<dbReference type="CDD" id="cd07067">
    <property type="entry name" value="HP_PGM_like"/>
    <property type="match status" value="1"/>
</dbReference>
<keyword evidence="2" id="KW-1185">Reference proteome</keyword>
<dbReference type="EMBL" id="BONH01000002">
    <property type="protein sequence ID" value="GIF95913.1"/>
    <property type="molecule type" value="Genomic_DNA"/>
</dbReference>
<dbReference type="AlphaFoldDB" id="A0A8J3KFF5"/>
<gene>
    <name evidence="1" type="primary">gpm_2</name>
    <name evidence="1" type="ORF">Cci01nite_10070</name>
</gene>
<accession>A0A8J3KFF5</accession>
<comment type="caution">
    <text evidence="1">The sequence shown here is derived from an EMBL/GenBank/DDBJ whole genome shotgun (WGS) entry which is preliminary data.</text>
</comment>
<dbReference type="SMART" id="SM00855">
    <property type="entry name" value="PGAM"/>
    <property type="match status" value="1"/>
</dbReference>
<sequence length="240" mass="26739">MGELEWLGAVRHAESVGNVAALLAEGSGAQRLDLAPRDPDVPLSDLGREQAAATRGWLAGQPKPDLVLISPYLRTVDTAKAMTDGLDLRLTCDERLRDRELGILDLLTARGVQELHPTEAERRHRLGKFYYRPPGGESWADVALRIRALLTDLRRDHDGRRVLLVTHDVVVQIIRYLVEDLDEQRLLDLSRAAAIANTSVSTWTRDGDGRLAPQLFNDIAHLRARDTTPTREEGLRAEPV</sequence>
<dbReference type="GO" id="GO:0016791">
    <property type="term" value="F:phosphatase activity"/>
    <property type="evidence" value="ECO:0007669"/>
    <property type="project" value="TreeGrafter"/>
</dbReference>
<dbReference type="PANTHER" id="PTHR48100">
    <property type="entry name" value="BROAD-SPECIFICITY PHOSPHATASE YOR283W-RELATED"/>
    <property type="match status" value="1"/>
</dbReference>
<reference evidence="1 2" key="1">
    <citation type="submission" date="2021-01" db="EMBL/GenBank/DDBJ databases">
        <title>Whole genome shotgun sequence of Catellatospora citrea NBRC 14495.</title>
        <authorList>
            <person name="Komaki H."/>
            <person name="Tamura T."/>
        </authorList>
    </citation>
    <scope>NUCLEOTIDE SEQUENCE [LARGE SCALE GENOMIC DNA]</scope>
    <source>
        <strain evidence="1 2">NBRC 14495</strain>
    </source>
</reference>
<evidence type="ECO:0000313" key="2">
    <source>
        <dbReference type="Proteomes" id="UP000659904"/>
    </source>
</evidence>
<dbReference type="Proteomes" id="UP000659904">
    <property type="component" value="Unassembled WGS sequence"/>
</dbReference>
<evidence type="ECO:0000313" key="1">
    <source>
        <dbReference type="EMBL" id="GIF95913.1"/>
    </source>
</evidence>
<dbReference type="Gene3D" id="3.40.50.1240">
    <property type="entry name" value="Phosphoglycerate mutase-like"/>
    <property type="match status" value="1"/>
</dbReference>
<dbReference type="GO" id="GO:0005737">
    <property type="term" value="C:cytoplasm"/>
    <property type="evidence" value="ECO:0007669"/>
    <property type="project" value="TreeGrafter"/>
</dbReference>
<dbReference type="PANTHER" id="PTHR48100:SF1">
    <property type="entry name" value="HISTIDINE PHOSPHATASE FAMILY PROTEIN-RELATED"/>
    <property type="match status" value="1"/>
</dbReference>
<dbReference type="InterPro" id="IPR029033">
    <property type="entry name" value="His_PPase_superfam"/>
</dbReference>
<dbReference type="Pfam" id="PF00300">
    <property type="entry name" value="His_Phos_1"/>
    <property type="match status" value="1"/>
</dbReference>
<dbReference type="RefSeq" id="WP_120320989.1">
    <property type="nucleotide sequence ID" value="NZ_BONH01000002.1"/>
</dbReference>
<dbReference type="InterPro" id="IPR050275">
    <property type="entry name" value="PGM_Phosphatase"/>
</dbReference>
<organism evidence="1 2">
    <name type="scientific">Catellatospora citrea</name>
    <dbReference type="NCBI Taxonomy" id="53366"/>
    <lineage>
        <taxon>Bacteria</taxon>
        <taxon>Bacillati</taxon>
        <taxon>Actinomycetota</taxon>
        <taxon>Actinomycetes</taxon>
        <taxon>Micromonosporales</taxon>
        <taxon>Micromonosporaceae</taxon>
        <taxon>Catellatospora</taxon>
    </lineage>
</organism>